<dbReference type="OrthoDB" id="10613129at2759"/>
<accession>A0A9Q1MDL7</accession>
<dbReference type="Proteomes" id="UP001152561">
    <property type="component" value="Unassembled WGS sequence"/>
</dbReference>
<evidence type="ECO:0008006" key="3">
    <source>
        <dbReference type="Google" id="ProtNLM"/>
    </source>
</evidence>
<proteinExistence type="predicted"/>
<dbReference type="EMBL" id="JAJAGQ010000008">
    <property type="protein sequence ID" value="KAJ8556315.1"/>
    <property type="molecule type" value="Genomic_DNA"/>
</dbReference>
<reference evidence="2" key="1">
    <citation type="journal article" date="2023" name="Proc. Natl. Acad. Sci. U.S.A.">
        <title>Genomic and structural basis for evolution of tropane alkaloid biosynthesis.</title>
        <authorList>
            <person name="Wanga Y.-J."/>
            <person name="Taina T."/>
            <person name="Yua J.-Y."/>
            <person name="Lia J."/>
            <person name="Xua B."/>
            <person name="Chenc J."/>
            <person name="D'Auriad J.C."/>
            <person name="Huanga J.-P."/>
            <person name="Huanga S.-X."/>
        </authorList>
    </citation>
    <scope>NUCLEOTIDE SEQUENCE [LARGE SCALE GENOMIC DNA]</scope>
    <source>
        <strain evidence="2">cv. KIB-2019</strain>
    </source>
</reference>
<name>A0A9Q1MDL7_9SOLA</name>
<dbReference type="AlphaFoldDB" id="A0A9Q1MDL7"/>
<evidence type="ECO:0000313" key="1">
    <source>
        <dbReference type="EMBL" id="KAJ8556315.1"/>
    </source>
</evidence>
<evidence type="ECO:0000313" key="2">
    <source>
        <dbReference type="Proteomes" id="UP001152561"/>
    </source>
</evidence>
<protein>
    <recommendedName>
        <fullName evidence="3">Pentatricopeptide repeat-containing protein</fullName>
    </recommendedName>
</protein>
<keyword evidence="2" id="KW-1185">Reference proteome</keyword>
<organism evidence="1 2">
    <name type="scientific">Anisodus acutangulus</name>
    <dbReference type="NCBI Taxonomy" id="402998"/>
    <lineage>
        <taxon>Eukaryota</taxon>
        <taxon>Viridiplantae</taxon>
        <taxon>Streptophyta</taxon>
        <taxon>Embryophyta</taxon>
        <taxon>Tracheophyta</taxon>
        <taxon>Spermatophyta</taxon>
        <taxon>Magnoliopsida</taxon>
        <taxon>eudicotyledons</taxon>
        <taxon>Gunneridae</taxon>
        <taxon>Pentapetalae</taxon>
        <taxon>asterids</taxon>
        <taxon>lamiids</taxon>
        <taxon>Solanales</taxon>
        <taxon>Solanaceae</taxon>
        <taxon>Solanoideae</taxon>
        <taxon>Hyoscyameae</taxon>
        <taxon>Anisodus</taxon>
    </lineage>
</organism>
<sequence length="346" mass="38946">MESMVGIAEQRDKSCEGLCLTETGKSASNEMYEEISSSITLKEIEITSSSKTTTISKIKSDKSIMLSDYQFEKPFNFLRLNIGFIRVFVADIYGKCEGHLFAARLFDKMSNRNVGPRVCVDSTLLELSEQQRSLCWNARPNSSSVVDLFLMFVYSKFSATGDVLVYKALIDIHDKCGRVGDAQFVFKKLSEKFTIRWNLAIGYALYGCSSPLCLTAKQPNLEIFQIRDVVGDTGLDVISQHCKKEMKLGIAQGCFTRVKIVNTVMVREEIERVEAQIGTCMREKILGMLTESRSEAKTSASARLIVWDPGRRDEEINFIEEFMNVDSIKNVEREETGNSLTLISAL</sequence>
<comment type="caution">
    <text evidence="1">The sequence shown here is derived from an EMBL/GenBank/DDBJ whole genome shotgun (WGS) entry which is preliminary data.</text>
</comment>
<gene>
    <name evidence="1" type="ORF">K7X08_023073</name>
</gene>